<comment type="caution">
    <text evidence="2">The sequence shown here is derived from an EMBL/GenBank/DDBJ whole genome shotgun (WGS) entry which is preliminary data.</text>
</comment>
<dbReference type="InterPro" id="IPR050312">
    <property type="entry name" value="IolE/XylAMocC-like"/>
</dbReference>
<sequence>MRFAQHTIAWGSYFEKNNLPFDWDLVFDEIKAAGYDGVELGGDESTLGSPEAFKRRLADHGLELAAFGSGVTANPHQPNTDQYRRELDYAAALGMKTIAVCGGFVPEQRRTMFESDYKLFAENLGAACEYARQYDQVIAFHPHTGCLVETIDEVKRLWKYLPNLHLCIDTGHLAAVRSNPIDLIHLAPDKISHFHLKDWSAQRRRFVELGKGDAGLDFKKLFQTLDDINYAGWLVVELDQPQGTALEAARVSREFLESQL</sequence>
<dbReference type="SUPFAM" id="SSF51658">
    <property type="entry name" value="Xylose isomerase-like"/>
    <property type="match status" value="1"/>
</dbReference>
<dbReference type="EMBL" id="BIFR01000001">
    <property type="protein sequence ID" value="GCE12876.1"/>
    <property type="molecule type" value="Genomic_DNA"/>
</dbReference>
<organism evidence="2 3">
    <name type="scientific">Tengunoibacter tsumagoiensis</name>
    <dbReference type="NCBI Taxonomy" id="2014871"/>
    <lineage>
        <taxon>Bacteria</taxon>
        <taxon>Bacillati</taxon>
        <taxon>Chloroflexota</taxon>
        <taxon>Ktedonobacteria</taxon>
        <taxon>Ktedonobacterales</taxon>
        <taxon>Dictyobacteraceae</taxon>
        <taxon>Tengunoibacter</taxon>
    </lineage>
</organism>
<keyword evidence="3" id="KW-1185">Reference proteome</keyword>
<dbReference type="InterPro" id="IPR036237">
    <property type="entry name" value="Xyl_isomerase-like_sf"/>
</dbReference>
<dbReference type="RefSeq" id="WP_161975485.1">
    <property type="nucleotide sequence ID" value="NZ_BIFR01000001.1"/>
</dbReference>
<name>A0A402A1E3_9CHLR</name>
<accession>A0A402A1E3</accession>
<gene>
    <name evidence="2" type="primary">iolE</name>
    <name evidence="2" type="ORF">KTT_27350</name>
</gene>
<proteinExistence type="predicted"/>
<evidence type="ECO:0000313" key="3">
    <source>
        <dbReference type="Proteomes" id="UP000287352"/>
    </source>
</evidence>
<dbReference type="Gene3D" id="3.20.20.150">
    <property type="entry name" value="Divalent-metal-dependent TIM barrel enzymes"/>
    <property type="match status" value="1"/>
</dbReference>
<feature type="domain" description="Xylose isomerase-like TIM barrel" evidence="1">
    <location>
        <begin position="27"/>
        <end position="255"/>
    </location>
</feature>
<dbReference type="Pfam" id="PF01261">
    <property type="entry name" value="AP_endonuc_2"/>
    <property type="match status" value="1"/>
</dbReference>
<evidence type="ECO:0000313" key="2">
    <source>
        <dbReference type="EMBL" id="GCE12876.1"/>
    </source>
</evidence>
<dbReference type="Proteomes" id="UP000287352">
    <property type="component" value="Unassembled WGS sequence"/>
</dbReference>
<dbReference type="PANTHER" id="PTHR12110">
    <property type="entry name" value="HYDROXYPYRUVATE ISOMERASE"/>
    <property type="match status" value="1"/>
</dbReference>
<reference evidence="3" key="1">
    <citation type="submission" date="2018-12" db="EMBL/GenBank/DDBJ databases">
        <title>Tengunoibacter tsumagoiensis gen. nov., sp. nov., Dictyobacter kobayashii sp. nov., D. alpinus sp. nov., and D. joshuensis sp. nov. and description of Dictyobacteraceae fam. nov. within the order Ktedonobacterales isolated from Tengu-no-mugimeshi.</title>
        <authorList>
            <person name="Wang C.M."/>
            <person name="Zheng Y."/>
            <person name="Sakai Y."/>
            <person name="Toyoda A."/>
            <person name="Minakuchi Y."/>
            <person name="Abe K."/>
            <person name="Yokota A."/>
            <person name="Yabe S."/>
        </authorList>
    </citation>
    <scope>NUCLEOTIDE SEQUENCE [LARGE SCALE GENOMIC DNA]</scope>
    <source>
        <strain evidence="3">Uno3</strain>
    </source>
</reference>
<dbReference type="InterPro" id="IPR013022">
    <property type="entry name" value="Xyl_isomerase-like_TIM-brl"/>
</dbReference>
<dbReference type="AlphaFoldDB" id="A0A402A1E3"/>
<evidence type="ECO:0000259" key="1">
    <source>
        <dbReference type="Pfam" id="PF01261"/>
    </source>
</evidence>
<protein>
    <submittedName>
        <fullName evidence="2">Myo-inosose-2 dehydratase</fullName>
    </submittedName>
</protein>